<dbReference type="Proteomes" id="UP001207654">
    <property type="component" value="Unassembled WGS sequence"/>
</dbReference>
<dbReference type="Pfam" id="PF04717">
    <property type="entry name" value="Phage_base_V"/>
    <property type="match status" value="1"/>
</dbReference>
<reference evidence="2 3" key="1">
    <citation type="submission" date="2022-11" db="EMBL/GenBank/DDBJ databases">
        <title>Minimal conservation of predation-associated metabolite biosynthetic gene clusters underscores biosynthetic potential of Myxococcota including descriptions for ten novel species: Archangium lansinium sp. nov., Myxococcus landrumus sp. nov., Nannocystis bai.</title>
        <authorList>
            <person name="Ahearne A."/>
            <person name="Stevens C."/>
            <person name="Phillips K."/>
        </authorList>
    </citation>
    <scope>NUCLEOTIDE SEQUENCE [LARGE SCALE GENOMIC DNA]</scope>
    <source>
        <strain evidence="2 3">MIWBW</strain>
    </source>
</reference>
<evidence type="ECO:0000313" key="2">
    <source>
        <dbReference type="EMBL" id="MCY1078703.1"/>
    </source>
</evidence>
<dbReference type="InterPro" id="IPR006531">
    <property type="entry name" value="Gp5/Vgr_OB"/>
</dbReference>
<proteinExistence type="predicted"/>
<protein>
    <submittedName>
        <fullName evidence="2">Phage baseplate assembly protein V</fullName>
    </submittedName>
</protein>
<evidence type="ECO:0000313" key="3">
    <source>
        <dbReference type="Proteomes" id="UP001207654"/>
    </source>
</evidence>
<sequence>MNEQAILEVLERLRGRFYGKYRGVVTEVEEGGRGRIKAKVPAVLAEQQTGWCDPCVPYAGKDVGFAFLPEPGSGVWIEFEGGDVSHPIWTGCYWREDELPSDVAPAKKLIRTVKGLQLLLDDDGESITLSDAQGNTVTLDSSGITLVRGGQKLEVTDSNVSVNSGALEVK</sequence>
<dbReference type="RefSeq" id="WP_267537468.1">
    <property type="nucleotide sequence ID" value="NZ_JAPNKA010000001.1"/>
</dbReference>
<keyword evidence="3" id="KW-1185">Reference proteome</keyword>
<accession>A0ABT4AAK9</accession>
<dbReference type="Gene3D" id="2.40.50.230">
    <property type="entry name" value="Gp5 N-terminal domain"/>
    <property type="match status" value="1"/>
</dbReference>
<feature type="domain" description="Gp5/Type VI secretion system Vgr protein OB-fold" evidence="1">
    <location>
        <begin position="21"/>
        <end position="94"/>
    </location>
</feature>
<evidence type="ECO:0000259" key="1">
    <source>
        <dbReference type="Pfam" id="PF04717"/>
    </source>
</evidence>
<dbReference type="SUPFAM" id="SSF69255">
    <property type="entry name" value="gp5 N-terminal domain-like"/>
    <property type="match status" value="1"/>
</dbReference>
<name>A0ABT4AAK9_9BACT</name>
<organism evidence="2 3">
    <name type="scientific">Archangium lansingense</name>
    <dbReference type="NCBI Taxonomy" id="2995310"/>
    <lineage>
        <taxon>Bacteria</taxon>
        <taxon>Pseudomonadati</taxon>
        <taxon>Myxococcota</taxon>
        <taxon>Myxococcia</taxon>
        <taxon>Myxococcales</taxon>
        <taxon>Cystobacterineae</taxon>
        <taxon>Archangiaceae</taxon>
        <taxon>Archangium</taxon>
    </lineage>
</organism>
<gene>
    <name evidence="2" type="ORF">OV287_29975</name>
</gene>
<comment type="caution">
    <text evidence="2">The sequence shown here is derived from an EMBL/GenBank/DDBJ whole genome shotgun (WGS) entry which is preliminary data.</text>
</comment>
<dbReference type="InterPro" id="IPR037026">
    <property type="entry name" value="Vgr_OB-fold_dom_sf"/>
</dbReference>
<dbReference type="EMBL" id="JAPNKA010000001">
    <property type="protein sequence ID" value="MCY1078703.1"/>
    <property type="molecule type" value="Genomic_DNA"/>
</dbReference>